<feature type="domain" description="PPM-type phosphatase" evidence="1">
    <location>
        <begin position="7"/>
        <end position="285"/>
    </location>
</feature>
<name>A0A3A9WCU2_9ACTN</name>
<dbReference type="Proteomes" id="UP000268652">
    <property type="component" value="Unassembled WGS sequence"/>
</dbReference>
<evidence type="ECO:0000313" key="4">
    <source>
        <dbReference type="Proteomes" id="UP000268652"/>
    </source>
</evidence>
<accession>A0A3A9WCU2</accession>
<dbReference type="OrthoDB" id="3808825at2"/>
<evidence type="ECO:0000313" key="2">
    <source>
        <dbReference type="EMBL" id="RKN10113.1"/>
    </source>
</evidence>
<dbReference type="RefSeq" id="WP_120696794.1">
    <property type="nucleotide sequence ID" value="NZ_RBDX01000006.1"/>
</dbReference>
<evidence type="ECO:0000259" key="1">
    <source>
        <dbReference type="SMART" id="SM00332"/>
    </source>
</evidence>
<comment type="caution">
    <text evidence="2">The sequence shown here is derived from an EMBL/GenBank/DDBJ whole genome shotgun (WGS) entry which is preliminary data.</text>
</comment>
<dbReference type="EMBL" id="RBDY01000006">
    <property type="protein sequence ID" value="RKN24455.1"/>
    <property type="molecule type" value="Genomic_DNA"/>
</dbReference>
<evidence type="ECO:0000313" key="3">
    <source>
        <dbReference type="EMBL" id="RKN24455.1"/>
    </source>
</evidence>
<dbReference type="InterPro" id="IPR036457">
    <property type="entry name" value="PPM-type-like_dom_sf"/>
</dbReference>
<dbReference type="Proteomes" id="UP000275024">
    <property type="component" value="Unassembled WGS sequence"/>
</dbReference>
<dbReference type="SMART" id="SM00332">
    <property type="entry name" value="PP2Cc"/>
    <property type="match status" value="1"/>
</dbReference>
<dbReference type="Gene3D" id="3.60.40.10">
    <property type="entry name" value="PPM-type phosphatase domain"/>
    <property type="match status" value="1"/>
</dbReference>
<protein>
    <submittedName>
        <fullName evidence="2">Serine/threonine protein phosphatase</fullName>
    </submittedName>
</protein>
<evidence type="ECO:0000313" key="5">
    <source>
        <dbReference type="Proteomes" id="UP000275024"/>
    </source>
</evidence>
<sequence length="347" mass="36754">MLSAAERAGAPPPGVWVSGGGADVAGLTVWTERVAGRGEDAEALAAHHRGSRRGVIAVFDGAGGAGAAPAWRGPGGESYTGAWVGARVARLATECWFREAVERAGPDGPLHEGAPEALAEELRRQLDAARPRTRGRITGSMRRVLPTTLAGLAYRLTGDAVAGHALWAGDSRAYALLPGGGLHALTRDHTHLDDALEQLRADPAMTNVVCADRPFTVDAHAWAFPLPCVLLCATDGFFGYVETPARFEWVLLRTLAAAGDLAGWARLLRDEVGAYTADDATLALVAPGFGDFAALRRAFGPRHDAVRARYGGEGPEVASRGWQDAAWRSYRAGYERHMPPVREAGAR</sequence>
<dbReference type="SUPFAM" id="SSF81606">
    <property type="entry name" value="PP2C-like"/>
    <property type="match status" value="1"/>
</dbReference>
<dbReference type="AlphaFoldDB" id="A0A3A9WCU2"/>
<reference evidence="4 5" key="1">
    <citation type="submission" date="2018-09" db="EMBL/GenBank/DDBJ databases">
        <title>Streptomyces sp. nov. DS1-2, an endophytic actinomycete isolated from roots of Dendrobium scabrilingue.</title>
        <authorList>
            <person name="Kuncharoen N."/>
            <person name="Kudo T."/>
            <person name="Ohkuma M."/>
            <person name="Yuki M."/>
            <person name="Tanasupawat S."/>
        </authorList>
    </citation>
    <scope>NUCLEOTIDE SEQUENCE [LARGE SCALE GENOMIC DNA]</scope>
    <source>
        <strain evidence="2 5">AZ1-7</strain>
        <strain evidence="3 4">DS1-2</strain>
    </source>
</reference>
<organism evidence="2 5">
    <name type="scientific">Streptomyces radicis</name>
    <dbReference type="NCBI Taxonomy" id="1750517"/>
    <lineage>
        <taxon>Bacteria</taxon>
        <taxon>Bacillati</taxon>
        <taxon>Actinomycetota</taxon>
        <taxon>Actinomycetes</taxon>
        <taxon>Kitasatosporales</taxon>
        <taxon>Streptomycetaceae</taxon>
        <taxon>Streptomyces</taxon>
    </lineage>
</organism>
<dbReference type="EMBL" id="RBDX01000006">
    <property type="protein sequence ID" value="RKN10113.1"/>
    <property type="molecule type" value="Genomic_DNA"/>
</dbReference>
<gene>
    <name evidence="3" type="ORF">D7318_11295</name>
    <name evidence="2" type="ORF">D7319_10115</name>
</gene>
<keyword evidence="4" id="KW-1185">Reference proteome</keyword>
<dbReference type="InterPro" id="IPR001932">
    <property type="entry name" value="PPM-type_phosphatase-like_dom"/>
</dbReference>
<proteinExistence type="predicted"/>